<dbReference type="EMBL" id="BSXT01004363">
    <property type="protein sequence ID" value="GMF57504.1"/>
    <property type="molecule type" value="Genomic_DNA"/>
</dbReference>
<name>A0A9W6YAT0_9STRA</name>
<sequence length="133" mass="14964">MIGVRLSPESSLRHSSGFLPFGSRYSELRQAELPDNAGSVPRSSAHSPLRPVPNRRDTLNDTIHACPDNAQLKTKTHAGSDNAAQDRVGPDNTTQPARTRRPDNRARLRARQENRRIKNKTVPVRKTIYSRFK</sequence>
<feature type="region of interest" description="Disordered" evidence="1">
    <location>
        <begin position="1"/>
        <end position="111"/>
    </location>
</feature>
<proteinExistence type="predicted"/>
<evidence type="ECO:0000313" key="2">
    <source>
        <dbReference type="EMBL" id="GMF57504.1"/>
    </source>
</evidence>
<evidence type="ECO:0000256" key="1">
    <source>
        <dbReference type="SAM" id="MobiDB-lite"/>
    </source>
</evidence>
<protein>
    <submittedName>
        <fullName evidence="2">Unnamed protein product</fullName>
    </submittedName>
</protein>
<comment type="caution">
    <text evidence="2">The sequence shown here is derived from an EMBL/GenBank/DDBJ whole genome shotgun (WGS) entry which is preliminary data.</text>
</comment>
<gene>
    <name evidence="2" type="ORF">Pfra01_002454300</name>
</gene>
<keyword evidence="3" id="KW-1185">Reference proteome</keyword>
<evidence type="ECO:0000313" key="3">
    <source>
        <dbReference type="Proteomes" id="UP001165121"/>
    </source>
</evidence>
<organism evidence="2 3">
    <name type="scientific">Phytophthora fragariaefolia</name>
    <dbReference type="NCBI Taxonomy" id="1490495"/>
    <lineage>
        <taxon>Eukaryota</taxon>
        <taxon>Sar</taxon>
        <taxon>Stramenopiles</taxon>
        <taxon>Oomycota</taxon>
        <taxon>Peronosporomycetes</taxon>
        <taxon>Peronosporales</taxon>
        <taxon>Peronosporaceae</taxon>
        <taxon>Phytophthora</taxon>
    </lineage>
</organism>
<feature type="compositionally biased region" description="Polar residues" evidence="1">
    <location>
        <begin position="71"/>
        <end position="83"/>
    </location>
</feature>
<accession>A0A9W6YAT0</accession>
<reference evidence="2" key="1">
    <citation type="submission" date="2023-04" db="EMBL/GenBank/DDBJ databases">
        <title>Phytophthora fragariaefolia NBRC 109709.</title>
        <authorList>
            <person name="Ichikawa N."/>
            <person name="Sato H."/>
            <person name="Tonouchi N."/>
        </authorList>
    </citation>
    <scope>NUCLEOTIDE SEQUENCE</scope>
    <source>
        <strain evidence="2">NBRC 109709</strain>
    </source>
</reference>
<dbReference type="Proteomes" id="UP001165121">
    <property type="component" value="Unassembled WGS sequence"/>
</dbReference>
<feature type="compositionally biased region" description="Basic and acidic residues" evidence="1">
    <location>
        <begin position="100"/>
        <end position="111"/>
    </location>
</feature>
<dbReference type="AlphaFoldDB" id="A0A9W6YAT0"/>